<proteinExistence type="predicted"/>
<protein>
    <submittedName>
        <fullName evidence="1">Uncharacterized protein</fullName>
    </submittedName>
</protein>
<evidence type="ECO:0000313" key="2">
    <source>
        <dbReference type="Proteomes" id="UP000271098"/>
    </source>
</evidence>
<gene>
    <name evidence="1" type="ORF">GPUH_LOCUS20573</name>
</gene>
<dbReference type="EMBL" id="UYRT01090684">
    <property type="protein sequence ID" value="VDN36325.1"/>
    <property type="molecule type" value="Genomic_DNA"/>
</dbReference>
<accession>A0A3P7N201</accession>
<name>A0A3P7N201_9BILA</name>
<reference evidence="1 2" key="1">
    <citation type="submission" date="2018-11" db="EMBL/GenBank/DDBJ databases">
        <authorList>
            <consortium name="Pathogen Informatics"/>
        </authorList>
    </citation>
    <scope>NUCLEOTIDE SEQUENCE [LARGE SCALE GENOMIC DNA]</scope>
</reference>
<sequence>MRKRRVRVSRLIRIARLQKVFVDAAHSDVHCRLLNAYLLDQNAADGACQIVSNVYTIKAHTRGRDPHTWIFSTSEQEASLDYPSFIVRSNYKQKSVVLCLEATTVSSNQVTETINPLFAVLQVPSSVSTIKIPNL</sequence>
<dbReference type="OrthoDB" id="5340910at2759"/>
<keyword evidence="2" id="KW-1185">Reference proteome</keyword>
<organism evidence="1 2">
    <name type="scientific">Gongylonema pulchrum</name>
    <dbReference type="NCBI Taxonomy" id="637853"/>
    <lineage>
        <taxon>Eukaryota</taxon>
        <taxon>Metazoa</taxon>
        <taxon>Ecdysozoa</taxon>
        <taxon>Nematoda</taxon>
        <taxon>Chromadorea</taxon>
        <taxon>Rhabditida</taxon>
        <taxon>Spirurina</taxon>
        <taxon>Spiruromorpha</taxon>
        <taxon>Spiruroidea</taxon>
        <taxon>Gongylonematidae</taxon>
        <taxon>Gongylonema</taxon>
    </lineage>
</organism>
<evidence type="ECO:0000313" key="1">
    <source>
        <dbReference type="EMBL" id="VDN36325.1"/>
    </source>
</evidence>
<dbReference type="AlphaFoldDB" id="A0A3P7N201"/>
<dbReference type="Proteomes" id="UP000271098">
    <property type="component" value="Unassembled WGS sequence"/>
</dbReference>